<gene>
    <name evidence="12" type="primary">minD</name>
    <name evidence="12" type="ORF">HHU08_08870</name>
</gene>
<evidence type="ECO:0000256" key="2">
    <source>
        <dbReference type="ARBA" id="ARBA00016887"/>
    </source>
</evidence>
<name>A0A7Y0PLV2_9BACI</name>
<feature type="domain" description="AAA" evidence="11">
    <location>
        <begin position="3"/>
        <end position="158"/>
    </location>
</feature>
<evidence type="ECO:0000256" key="9">
    <source>
        <dbReference type="ARBA" id="ARBA00032845"/>
    </source>
</evidence>
<reference evidence="12 13" key="1">
    <citation type="submission" date="2020-04" db="EMBL/GenBank/DDBJ databases">
        <title>Bacillus sp. UniB3 isolated from commercial digestive syrup.</title>
        <authorList>
            <person name="Thorat V."/>
            <person name="Kirdat K."/>
            <person name="Tiwarekar B."/>
            <person name="Yadav A."/>
        </authorList>
    </citation>
    <scope>NUCLEOTIDE SEQUENCE [LARGE SCALE GENOMIC DNA]</scope>
    <source>
        <strain evidence="12 13">UniB3</strain>
    </source>
</reference>
<dbReference type="GO" id="GO:0000917">
    <property type="term" value="P:division septum assembly"/>
    <property type="evidence" value="ECO:0007669"/>
    <property type="project" value="UniProtKB-KW"/>
</dbReference>
<dbReference type="InterPro" id="IPR010223">
    <property type="entry name" value="MinD"/>
</dbReference>
<dbReference type="InterPro" id="IPR050625">
    <property type="entry name" value="ParA/MinD_ATPase"/>
</dbReference>
<dbReference type="AlphaFoldDB" id="A0A7Y0PLV2"/>
<sequence>MSRIITITSGKGGVGKTTVTANLGSALALKGYKVCLIDTDFGLRNLDIPLGLSNRIILDISDYLQKMCSFSHIIVKHRTMKNLHLVPGSKKRLSEMELKSFREMLKQIDSLYDFILIDSPSGLESGFFYALDGAHEAIIVTTSDKTALQDADRVIGILESQNELELSLVVNSYRNNQEVEDILQLLNINFLGAIPADVNIIAANNKGNPIALDPAIQSGVMFRKIAQNLSKHHYNQTIDLPTYNQTIFTHKKLKLSF</sequence>
<keyword evidence="6" id="KW-0717">Septation</keyword>
<comment type="function">
    <text evidence="8">ATPase required for the correct placement of the division site. Cell division inhibitors MinC and MinD act in concert to form an inhibitor capable of blocking formation of the polar Z ring septums. Rapidly oscillates between the poles of the cell to destabilize FtsZ filaments that have formed before they mature into polar Z rings.</text>
</comment>
<dbReference type="GO" id="GO:0009898">
    <property type="term" value="C:cytoplasmic side of plasma membrane"/>
    <property type="evidence" value="ECO:0007669"/>
    <property type="project" value="TreeGrafter"/>
</dbReference>
<keyword evidence="5 10" id="KW-0067">ATP-binding</keyword>
<dbReference type="PIRSF" id="PIRSF003092">
    <property type="entry name" value="MinD"/>
    <property type="match status" value="1"/>
</dbReference>
<keyword evidence="4 10" id="KW-0547">Nucleotide-binding</keyword>
<dbReference type="NCBIfam" id="TIGR01968">
    <property type="entry name" value="minD_bact"/>
    <property type="match status" value="1"/>
</dbReference>
<dbReference type="SUPFAM" id="SSF52540">
    <property type="entry name" value="P-loop containing nucleoside triphosphate hydrolases"/>
    <property type="match status" value="1"/>
</dbReference>
<evidence type="ECO:0000256" key="8">
    <source>
        <dbReference type="ARBA" id="ARBA00025436"/>
    </source>
</evidence>
<keyword evidence="3" id="KW-0132">Cell division</keyword>
<dbReference type="InterPro" id="IPR025669">
    <property type="entry name" value="AAA_dom"/>
</dbReference>
<dbReference type="GO" id="GO:0005524">
    <property type="term" value="F:ATP binding"/>
    <property type="evidence" value="ECO:0007669"/>
    <property type="project" value="UniProtKB-KW"/>
</dbReference>
<evidence type="ECO:0000313" key="12">
    <source>
        <dbReference type="EMBL" id="NMO77105.1"/>
    </source>
</evidence>
<evidence type="ECO:0000256" key="1">
    <source>
        <dbReference type="ARBA" id="ARBA00010257"/>
    </source>
</evidence>
<dbReference type="Pfam" id="PF13614">
    <property type="entry name" value="AAA_31"/>
    <property type="match status" value="1"/>
</dbReference>
<evidence type="ECO:0000313" key="13">
    <source>
        <dbReference type="Proteomes" id="UP000588491"/>
    </source>
</evidence>
<protein>
    <recommendedName>
        <fullName evidence="2">Septum site-determining protein MinD</fullName>
    </recommendedName>
    <alternativeName>
        <fullName evidence="9">Cell division inhibitor MinD</fullName>
    </alternativeName>
</protein>
<evidence type="ECO:0000256" key="10">
    <source>
        <dbReference type="PIRSR" id="PIRSR003092-1"/>
    </source>
</evidence>
<evidence type="ECO:0000256" key="7">
    <source>
        <dbReference type="ARBA" id="ARBA00023306"/>
    </source>
</evidence>
<dbReference type="Proteomes" id="UP000588491">
    <property type="component" value="Unassembled WGS sequence"/>
</dbReference>
<evidence type="ECO:0000256" key="5">
    <source>
        <dbReference type="ARBA" id="ARBA00022840"/>
    </source>
</evidence>
<dbReference type="GO" id="GO:0005829">
    <property type="term" value="C:cytosol"/>
    <property type="evidence" value="ECO:0007669"/>
    <property type="project" value="TreeGrafter"/>
</dbReference>
<evidence type="ECO:0000256" key="6">
    <source>
        <dbReference type="ARBA" id="ARBA00023210"/>
    </source>
</evidence>
<organism evidence="12 13">
    <name type="scientific">Niallia alba</name>
    <dbReference type="NCBI Taxonomy" id="2729105"/>
    <lineage>
        <taxon>Bacteria</taxon>
        <taxon>Bacillati</taxon>
        <taxon>Bacillota</taxon>
        <taxon>Bacilli</taxon>
        <taxon>Bacillales</taxon>
        <taxon>Bacillaceae</taxon>
        <taxon>Niallia</taxon>
    </lineage>
</organism>
<dbReference type="EMBL" id="JABBPK010000001">
    <property type="protein sequence ID" value="NMO77105.1"/>
    <property type="molecule type" value="Genomic_DNA"/>
</dbReference>
<keyword evidence="7" id="KW-0131">Cell cycle</keyword>
<dbReference type="PANTHER" id="PTHR43384">
    <property type="entry name" value="SEPTUM SITE-DETERMINING PROTEIN MIND HOMOLOG, CHLOROPLASTIC-RELATED"/>
    <property type="match status" value="1"/>
</dbReference>
<dbReference type="GO" id="GO:0016887">
    <property type="term" value="F:ATP hydrolysis activity"/>
    <property type="evidence" value="ECO:0007669"/>
    <property type="project" value="InterPro"/>
</dbReference>
<proteinExistence type="inferred from homology"/>
<evidence type="ECO:0000256" key="3">
    <source>
        <dbReference type="ARBA" id="ARBA00022618"/>
    </source>
</evidence>
<dbReference type="Gene3D" id="3.40.50.300">
    <property type="entry name" value="P-loop containing nucleotide triphosphate hydrolases"/>
    <property type="match status" value="1"/>
</dbReference>
<dbReference type="RefSeq" id="WP_169188302.1">
    <property type="nucleotide sequence ID" value="NZ_JABBPK010000001.1"/>
</dbReference>
<dbReference type="InterPro" id="IPR027417">
    <property type="entry name" value="P-loop_NTPase"/>
</dbReference>
<comment type="similarity">
    <text evidence="1">Belongs to the ParA family. MinD subfamily.</text>
</comment>
<dbReference type="GO" id="GO:0051782">
    <property type="term" value="P:negative regulation of cell division"/>
    <property type="evidence" value="ECO:0007669"/>
    <property type="project" value="TreeGrafter"/>
</dbReference>
<keyword evidence="13" id="KW-1185">Reference proteome</keyword>
<dbReference type="PANTHER" id="PTHR43384:SF6">
    <property type="entry name" value="SEPTUM SITE-DETERMINING PROTEIN MIND HOMOLOG, CHLOROPLASTIC"/>
    <property type="match status" value="1"/>
</dbReference>
<evidence type="ECO:0000256" key="4">
    <source>
        <dbReference type="ARBA" id="ARBA00022741"/>
    </source>
</evidence>
<comment type="caution">
    <text evidence="12">The sequence shown here is derived from an EMBL/GenBank/DDBJ whole genome shotgun (WGS) entry which is preliminary data.</text>
</comment>
<feature type="binding site" evidence="10">
    <location>
        <begin position="11"/>
        <end position="18"/>
    </location>
    <ligand>
        <name>ATP</name>
        <dbReference type="ChEBI" id="CHEBI:30616"/>
    </ligand>
</feature>
<accession>A0A7Y0PLV2</accession>
<evidence type="ECO:0000259" key="11">
    <source>
        <dbReference type="Pfam" id="PF13614"/>
    </source>
</evidence>
<dbReference type="InterPro" id="IPR025501">
    <property type="entry name" value="MinD_FleN"/>
</dbReference>